<reference evidence="1 2" key="1">
    <citation type="submission" date="2021-09" db="EMBL/GenBank/DDBJ databases">
        <title>The complete genome sequence of a new microorganism.</title>
        <authorList>
            <person name="Zi Z."/>
        </authorList>
    </citation>
    <scope>NUCLEOTIDE SEQUENCE [LARGE SCALE GENOMIC DNA]</scope>
    <source>
        <strain evidence="1 2">WGZ8</strain>
    </source>
</reference>
<comment type="caution">
    <text evidence="1">The sequence shown here is derived from an EMBL/GenBank/DDBJ whole genome shotgun (WGS) entry which is preliminary data.</text>
</comment>
<gene>
    <name evidence="1" type="ORF">K9B37_15715</name>
</gene>
<evidence type="ECO:0000313" key="2">
    <source>
        <dbReference type="Proteomes" id="UP000704176"/>
    </source>
</evidence>
<keyword evidence="2" id="KW-1185">Reference proteome</keyword>
<name>A0ABS7VQ95_9HYPH</name>
<protein>
    <recommendedName>
        <fullName evidence="3">DUF1330 domain-containing protein</fullName>
    </recommendedName>
</protein>
<dbReference type="Proteomes" id="UP000704176">
    <property type="component" value="Unassembled WGS sequence"/>
</dbReference>
<dbReference type="EMBL" id="JAIRBM010000011">
    <property type="protein sequence ID" value="MBZ6077726.1"/>
    <property type="molecule type" value="Genomic_DNA"/>
</dbReference>
<proteinExistence type="predicted"/>
<organism evidence="1 2">
    <name type="scientific">Microvirga puerhi</name>
    <dbReference type="NCBI Taxonomy" id="2876078"/>
    <lineage>
        <taxon>Bacteria</taxon>
        <taxon>Pseudomonadati</taxon>
        <taxon>Pseudomonadota</taxon>
        <taxon>Alphaproteobacteria</taxon>
        <taxon>Hyphomicrobiales</taxon>
        <taxon>Methylobacteriaceae</taxon>
        <taxon>Microvirga</taxon>
    </lineage>
</organism>
<sequence length="101" mass="11733">MYLVQILLPLTDNAGRRFDGAAYGQVRSKLSERFGGITSFTRAPAEGMWKEGGHTAHDDIVVFEVMARELDHSWWEDYRAELERRFQQETIVMRALKVEML</sequence>
<evidence type="ECO:0008006" key="3">
    <source>
        <dbReference type="Google" id="ProtNLM"/>
    </source>
</evidence>
<evidence type="ECO:0000313" key="1">
    <source>
        <dbReference type="EMBL" id="MBZ6077726.1"/>
    </source>
</evidence>
<accession>A0ABS7VQ95</accession>